<dbReference type="AlphaFoldDB" id="A0A4R7KAQ4"/>
<feature type="transmembrane region" description="Helical" evidence="3">
    <location>
        <begin position="403"/>
        <end position="428"/>
    </location>
</feature>
<dbReference type="Pfam" id="PF03323">
    <property type="entry name" value="GerA"/>
    <property type="match status" value="1"/>
</dbReference>
<keyword evidence="2 3" id="KW-0472">Membrane</keyword>
<evidence type="ECO:0000256" key="2">
    <source>
        <dbReference type="ARBA" id="ARBA00023136"/>
    </source>
</evidence>
<gene>
    <name evidence="4" type="ORF">EDD71_11630</name>
</gene>
<dbReference type="GO" id="GO:0009847">
    <property type="term" value="P:spore germination"/>
    <property type="evidence" value="ECO:0007669"/>
    <property type="project" value="InterPro"/>
</dbReference>
<keyword evidence="3" id="KW-1133">Transmembrane helix</keyword>
<sequence>MFRKFIDKVKLTGLKNKAEHKDVNDKFLTNTKTLSKSISVNIGMFRDIFEGASDLVIRNFKIGDKNKIKVALIMIDGLIDISEVNNNLMKSLMSLNRDISKGNAATIVKESALSVANIKEAKTVEDSIDAILSGYALLLIDGSDIALKVSAPGWKSRSVSEPATETVVRGPKEGFVETLRTNIALIRRKIKNPNLKLEIIEIGKQTHTEVCIAYIKDLVEDKIVEEVRRRLSKIETDSILESGYIESLIEDAPLSIFPTIGNSEKPDIVSAKILEGRVAILVDGTPFVLTVPYLFVEAFQNSEDYYSRPFYATFIRLLRWLSFFISIYLPAMYVAVTTFHQELLPPALLTTIASAQEGTPFPTFVEALMMQIIYEILREAGVRLPKSVGQAVSIVGALVIGEAAVSAGLIGAPMVVIVALTAISSFVIPPMDNIISLTRLMLLILAGISGWFGIMLGTAGIITHICSLRSFGIPYTSSIAPLNISDMKDVFIRAPWWLMLTRPRVLGMNNPVRQSIGSIPFSLKKDKSKR</sequence>
<dbReference type="RefSeq" id="WP_133628573.1">
    <property type="nucleotide sequence ID" value="NZ_SOAZ01000016.1"/>
</dbReference>
<dbReference type="OrthoDB" id="9772630at2"/>
<dbReference type="PANTHER" id="PTHR22550:SF5">
    <property type="entry name" value="LEUCINE ZIPPER PROTEIN 4"/>
    <property type="match status" value="1"/>
</dbReference>
<comment type="caution">
    <text evidence="4">The sequence shown here is derived from an EMBL/GenBank/DDBJ whole genome shotgun (WGS) entry which is preliminary data.</text>
</comment>
<dbReference type="Proteomes" id="UP000295325">
    <property type="component" value="Unassembled WGS sequence"/>
</dbReference>
<evidence type="ECO:0000256" key="3">
    <source>
        <dbReference type="SAM" id="Phobius"/>
    </source>
</evidence>
<proteinExistence type="inferred from homology"/>
<organism evidence="4 5">
    <name type="scientific">Fonticella tunisiensis</name>
    <dbReference type="NCBI Taxonomy" id="1096341"/>
    <lineage>
        <taxon>Bacteria</taxon>
        <taxon>Bacillati</taxon>
        <taxon>Bacillota</taxon>
        <taxon>Clostridia</taxon>
        <taxon>Eubacteriales</taxon>
        <taxon>Clostridiaceae</taxon>
        <taxon>Fonticella</taxon>
    </lineage>
</organism>
<evidence type="ECO:0000256" key="1">
    <source>
        <dbReference type="ARBA" id="ARBA00005278"/>
    </source>
</evidence>
<evidence type="ECO:0000313" key="5">
    <source>
        <dbReference type="Proteomes" id="UP000295325"/>
    </source>
</evidence>
<feature type="transmembrane region" description="Helical" evidence="3">
    <location>
        <begin position="440"/>
        <end position="462"/>
    </location>
</feature>
<reference evidence="4 5" key="1">
    <citation type="submission" date="2019-03" db="EMBL/GenBank/DDBJ databases">
        <title>Genomic Encyclopedia of Type Strains, Phase IV (KMG-IV): sequencing the most valuable type-strain genomes for metagenomic binning, comparative biology and taxonomic classification.</title>
        <authorList>
            <person name="Goeker M."/>
        </authorList>
    </citation>
    <scope>NUCLEOTIDE SEQUENCE [LARGE SCALE GENOMIC DNA]</scope>
    <source>
        <strain evidence="4 5">DSM 24455</strain>
    </source>
</reference>
<accession>A0A4R7KAQ4</accession>
<name>A0A4R7KAQ4_9CLOT</name>
<dbReference type="PIRSF" id="PIRSF005690">
    <property type="entry name" value="GerBA"/>
    <property type="match status" value="1"/>
</dbReference>
<comment type="similarity">
    <text evidence="1">Belongs to the GerABKA family.</text>
</comment>
<protein>
    <submittedName>
        <fullName evidence="4">Spore germination protein KA</fullName>
    </submittedName>
</protein>
<feature type="transmembrane region" description="Helical" evidence="3">
    <location>
        <begin position="317"/>
        <end position="336"/>
    </location>
</feature>
<dbReference type="PANTHER" id="PTHR22550">
    <property type="entry name" value="SPORE GERMINATION PROTEIN"/>
    <property type="match status" value="1"/>
</dbReference>
<evidence type="ECO:0000313" key="4">
    <source>
        <dbReference type="EMBL" id="TDT51944.1"/>
    </source>
</evidence>
<keyword evidence="5" id="KW-1185">Reference proteome</keyword>
<dbReference type="InterPro" id="IPR004995">
    <property type="entry name" value="Spore_Ger"/>
</dbReference>
<keyword evidence="3" id="KW-0812">Transmembrane</keyword>
<dbReference type="InterPro" id="IPR050768">
    <property type="entry name" value="UPF0353/GerABKA_families"/>
</dbReference>
<dbReference type="GO" id="GO:0016020">
    <property type="term" value="C:membrane"/>
    <property type="evidence" value="ECO:0007669"/>
    <property type="project" value="InterPro"/>
</dbReference>
<dbReference type="EMBL" id="SOAZ01000016">
    <property type="protein sequence ID" value="TDT51944.1"/>
    <property type="molecule type" value="Genomic_DNA"/>
</dbReference>